<dbReference type="PROSITE" id="PS51257">
    <property type="entry name" value="PROKAR_LIPOPROTEIN"/>
    <property type="match status" value="1"/>
</dbReference>
<gene>
    <name evidence="1" type="ORF">BLL52_1995</name>
</gene>
<organism evidence="1 2">
    <name type="scientific">Rhodoferax antarcticus ANT.BR</name>
    <dbReference type="NCBI Taxonomy" id="1111071"/>
    <lineage>
        <taxon>Bacteria</taxon>
        <taxon>Pseudomonadati</taxon>
        <taxon>Pseudomonadota</taxon>
        <taxon>Betaproteobacteria</taxon>
        <taxon>Burkholderiales</taxon>
        <taxon>Comamonadaceae</taxon>
        <taxon>Rhodoferax</taxon>
    </lineage>
</organism>
<keyword evidence="2" id="KW-1185">Reference proteome</keyword>
<comment type="caution">
    <text evidence="1">The sequence shown here is derived from an EMBL/GenBank/DDBJ whole genome shotgun (WGS) entry which is preliminary data.</text>
</comment>
<evidence type="ECO:0000313" key="1">
    <source>
        <dbReference type="EMBL" id="OLP05769.1"/>
    </source>
</evidence>
<accession>A0A1Q8YCZ2</accession>
<sequence length="139" mass="15244">MYTMNRWLRAFKAPLLILALCLTFVACLLPSVAEAQGMTRPFPAKALRGIFQVTTPPTILLDGAPARLSPGARIRGTNNLIVMSGTLVGQQLRVNYVRDGQGLIHEVWILTDAEAQQKRPGNDTISNIRFESDARPASN</sequence>
<dbReference type="Proteomes" id="UP000185911">
    <property type="component" value="Unassembled WGS sequence"/>
</dbReference>
<reference evidence="1 2" key="1">
    <citation type="submission" date="2017-01" db="EMBL/GenBank/DDBJ databases">
        <title>Genome sequence of Rhodoferax antarcticus ANT.BR, a psychrophilic purple nonsulfur bacterium from an Antarctic microbial mat.</title>
        <authorList>
            <person name="Baker J."/>
            <person name="Riester C."/>
            <person name="Skinner B."/>
            <person name="Newell A."/>
            <person name="Swingley W."/>
            <person name="Madigan M."/>
            <person name="Jung D."/>
            <person name="Asao M."/>
            <person name="Chen M."/>
            <person name="Loughlin P."/>
            <person name="Pan H."/>
            <person name="Lin S."/>
            <person name="Li N."/>
            <person name="Shaw J."/>
            <person name="Prado M."/>
            <person name="Sherman C."/>
            <person name="Li X."/>
            <person name="Tang J."/>
            <person name="Blankenship R."/>
            <person name="Zhao T."/>
            <person name="Touchman J."/>
            <person name="Sattley M."/>
        </authorList>
    </citation>
    <scope>NUCLEOTIDE SEQUENCE [LARGE SCALE GENOMIC DNA]</scope>
    <source>
        <strain evidence="1 2">ANT.BR</strain>
    </source>
</reference>
<dbReference type="AlphaFoldDB" id="A0A1Q8YCZ2"/>
<evidence type="ECO:0000313" key="2">
    <source>
        <dbReference type="Proteomes" id="UP000185911"/>
    </source>
</evidence>
<protein>
    <submittedName>
        <fullName evidence="1">Uncharacterized protein</fullName>
    </submittedName>
</protein>
<dbReference type="STRING" id="81479.RA876_04325"/>
<name>A0A1Q8YCZ2_9BURK</name>
<dbReference type="EMBL" id="MSYM01000013">
    <property type="protein sequence ID" value="OLP05769.1"/>
    <property type="molecule type" value="Genomic_DNA"/>
</dbReference>
<proteinExistence type="predicted"/>